<accession>A0A081C4U0</accession>
<dbReference type="AlphaFoldDB" id="A0A081C4U0"/>
<feature type="transmembrane region" description="Helical" evidence="1">
    <location>
        <begin position="372"/>
        <end position="391"/>
    </location>
</feature>
<dbReference type="HOGENOM" id="CLU_614908_0_0_0"/>
<reference evidence="2" key="1">
    <citation type="journal article" date="2015" name="PeerJ">
        <title>First genomic representation of candidate bacterial phylum KSB3 points to enhanced environmental sensing as a trigger of wastewater bulking.</title>
        <authorList>
            <person name="Sekiguchi Y."/>
            <person name="Ohashi A."/>
            <person name="Parks D.H."/>
            <person name="Yamauchi T."/>
            <person name="Tyson G.W."/>
            <person name="Hugenholtz P."/>
        </authorList>
    </citation>
    <scope>NUCLEOTIDE SEQUENCE [LARGE SCALE GENOMIC DNA]</scope>
</reference>
<feature type="transmembrane region" description="Helical" evidence="1">
    <location>
        <begin position="55"/>
        <end position="73"/>
    </location>
</feature>
<keyword evidence="1" id="KW-0812">Transmembrane</keyword>
<protein>
    <submittedName>
        <fullName evidence="2">Uncharacterized protein</fullName>
    </submittedName>
</protein>
<keyword evidence="3" id="KW-1185">Reference proteome</keyword>
<evidence type="ECO:0000313" key="3">
    <source>
        <dbReference type="Proteomes" id="UP000030661"/>
    </source>
</evidence>
<proteinExistence type="predicted"/>
<keyword evidence="1" id="KW-0472">Membrane</keyword>
<evidence type="ECO:0000313" key="2">
    <source>
        <dbReference type="EMBL" id="GAK59595.1"/>
    </source>
</evidence>
<evidence type="ECO:0000256" key="1">
    <source>
        <dbReference type="SAM" id="Phobius"/>
    </source>
</evidence>
<dbReference type="EMBL" id="DF820470">
    <property type="protein sequence ID" value="GAK59595.1"/>
    <property type="molecule type" value="Genomic_DNA"/>
</dbReference>
<gene>
    <name evidence="2" type="ORF">U27_06580</name>
</gene>
<name>A0A081C4U0_VECG1</name>
<dbReference type="Proteomes" id="UP000030661">
    <property type="component" value="Unassembled WGS sequence"/>
</dbReference>
<feature type="transmembrane region" description="Helical" evidence="1">
    <location>
        <begin position="256"/>
        <end position="279"/>
    </location>
</feature>
<feature type="transmembrane region" description="Helical" evidence="1">
    <location>
        <begin position="161"/>
        <end position="184"/>
    </location>
</feature>
<organism evidence="2">
    <name type="scientific">Vecturithrix granuli</name>
    <dbReference type="NCBI Taxonomy" id="1499967"/>
    <lineage>
        <taxon>Bacteria</taxon>
        <taxon>Candidatus Moduliflexota</taxon>
        <taxon>Candidatus Vecturitrichia</taxon>
        <taxon>Candidatus Vecturitrichales</taxon>
        <taxon>Candidatus Vecturitrichaceae</taxon>
        <taxon>Candidatus Vecturithrix</taxon>
    </lineage>
</organism>
<feature type="transmembrane region" description="Helical" evidence="1">
    <location>
        <begin position="323"/>
        <end position="351"/>
    </location>
</feature>
<feature type="transmembrane region" description="Helical" evidence="1">
    <location>
        <begin position="136"/>
        <end position="155"/>
    </location>
</feature>
<feature type="transmembrane region" description="Helical" evidence="1">
    <location>
        <begin position="291"/>
        <end position="311"/>
    </location>
</feature>
<feature type="transmembrane region" description="Helical" evidence="1">
    <location>
        <begin position="12"/>
        <end position="35"/>
    </location>
</feature>
<keyword evidence="1" id="KW-1133">Transmembrane helix</keyword>
<feature type="transmembrane region" description="Helical" evidence="1">
    <location>
        <begin position="80"/>
        <end position="99"/>
    </location>
</feature>
<dbReference type="STRING" id="1499967.U27_06580"/>
<feature type="transmembrane region" description="Helical" evidence="1">
    <location>
        <begin position="231"/>
        <end position="250"/>
    </location>
</feature>
<feature type="transmembrane region" description="Helical" evidence="1">
    <location>
        <begin position="111"/>
        <end position="129"/>
    </location>
</feature>
<sequence length="445" mass="50703">MRKEKTSFVMDWVSILFVPFFLSLTLVIFIFPILPFFGIDIRTWDQQFNQSWMKISYGACSFFLVAIIQWYAIQREINLISKWWIAVTTIGFLLGSLSFRPFVNENIVIDSLRGLIGGLVLGLGQWVILKNKFSRAWYLVPAYAIPMSFYGMVIAKNSTHRVIYSIVFFIILGVISGKTLDWLFKHPLLKESDKNTQNGEEPLSLKSIADERVPNEASKNISDTFSLWNMLKMWFIGLLSLSTTLSFSAHDKEYQILTTLVFISIVFAFLGVGLFLSIIKMIMGHQKLRPITVVSVVLISLNTFLLCWRFLHTFSSFNIIESLVVAHILLGISVIGIIPGGVFFILGEILFLKSQERRAFADMIYEKLKRPLFYITVSLLVILSVISLLSLNLSKSEPEISFEDFEPKISLEDFEGIVRAQQESATPTVTPTILPTMIPKNEKTQ</sequence>